<keyword evidence="4 9" id="KW-0808">Transferase</keyword>
<dbReference type="PROSITE" id="PS51679">
    <property type="entry name" value="SAM_MT_C5"/>
    <property type="match status" value="1"/>
</dbReference>
<dbReference type="EC" id="2.1.1.37" evidence="2"/>
<feature type="compositionally biased region" description="Acidic residues" evidence="10">
    <location>
        <begin position="384"/>
        <end position="399"/>
    </location>
</feature>
<evidence type="ECO:0000256" key="2">
    <source>
        <dbReference type="ARBA" id="ARBA00011975"/>
    </source>
</evidence>
<evidence type="ECO:0000256" key="6">
    <source>
        <dbReference type="ARBA" id="ARBA00023125"/>
    </source>
</evidence>
<dbReference type="InterPro" id="IPR001025">
    <property type="entry name" value="BAH_dom"/>
</dbReference>
<dbReference type="InterPro" id="IPR023779">
    <property type="entry name" value="Chromodomain_CS"/>
</dbReference>
<dbReference type="SUPFAM" id="SSF54160">
    <property type="entry name" value="Chromo domain-like"/>
    <property type="match status" value="1"/>
</dbReference>
<dbReference type="SMART" id="SM00298">
    <property type="entry name" value="CHROMO"/>
    <property type="match status" value="1"/>
</dbReference>
<dbReference type="SUPFAM" id="SSF53335">
    <property type="entry name" value="S-adenosyl-L-methionine-dependent methyltransferases"/>
    <property type="match status" value="1"/>
</dbReference>
<dbReference type="OrthoDB" id="5376140at2759"/>
<comment type="catalytic activity">
    <reaction evidence="8">
        <text>a 2'-deoxycytidine in DNA + S-adenosyl-L-methionine = a 5-methyl-2'-deoxycytidine in DNA + S-adenosyl-L-homocysteine + H(+)</text>
        <dbReference type="Rhea" id="RHEA:13681"/>
        <dbReference type="Rhea" id="RHEA-COMP:11369"/>
        <dbReference type="Rhea" id="RHEA-COMP:11370"/>
        <dbReference type="ChEBI" id="CHEBI:15378"/>
        <dbReference type="ChEBI" id="CHEBI:57856"/>
        <dbReference type="ChEBI" id="CHEBI:59789"/>
        <dbReference type="ChEBI" id="CHEBI:85452"/>
        <dbReference type="ChEBI" id="CHEBI:85454"/>
        <dbReference type="EC" id="2.1.1.37"/>
    </reaction>
</comment>
<evidence type="ECO:0000256" key="5">
    <source>
        <dbReference type="ARBA" id="ARBA00022691"/>
    </source>
</evidence>
<keyword evidence="14" id="KW-1185">Reference proteome</keyword>
<dbReference type="Gene3D" id="3.90.120.10">
    <property type="entry name" value="DNA Methylase, subunit A, domain 2"/>
    <property type="match status" value="1"/>
</dbReference>
<dbReference type="PROSITE" id="PS50013">
    <property type="entry name" value="CHROMO_2"/>
    <property type="match status" value="1"/>
</dbReference>
<keyword evidence="3 9" id="KW-0489">Methyltransferase</keyword>
<feature type="active site" evidence="9">
    <location>
        <position position="482"/>
    </location>
</feature>
<evidence type="ECO:0000256" key="10">
    <source>
        <dbReference type="SAM" id="MobiDB-lite"/>
    </source>
</evidence>
<sequence>MTRKRAATLAKKDSPVDGADGSPKCKRQASTAETELVGASSSVSGSGGDVVGEEKVGEVSNNGDCESTSKSPVLVDKKERCRTPVEKESKEEEDNARFLGDPVPDEEARQRWPHRYQNKNPEGIQARRHFIQAEVDGLVFNLEDEAHVKAEEGETPYICKIIEMFEAVDGSPKFTAQWYYRAKDTVIKFHGNLIDDKCVFFSEVKDDNPLDCLLEKIRIAFLPLKVELDAKEELSSTYDYYYDRMYLPAYSSFVSLSTDNTAASSESDSTISNDADAATASCSSEVEEHGNEKTLLDLYSGCGAMSTGLCLGANTCGVKLVTKWAVDINQYACESLKLNHPETEVRNESAEDFLSLLKEWEKLCIAHLSPISEMAEGNPKRWEDEEEGENNEEDDADVDDSEVFEVEEILSISYGDPNDNGKSELHFKIRWKGYGPEEDTWEPMEGLSACQEKLKKFVSRGYEQKILPLPGTIDVICGGPPCQGISGFNRFRNKDNPLADDKNKQLVVFMDIVAYLRPKFVLMENVVDIVRFAGGFLGRYALGRLVGTGYQTRMGMMAAGAYGLPQFRMRMFMWGALLTERLPQFPLPTHNLVVRGVIPTEFESNTVGYDEGSNVELKKELFLGDAISDLPSVENNEERNEMPYGSEPETEFQRFIRQRRDEMPGCLMLNSEVSAHDLYDHRPYQLNSDDYERVCQIPKKKGANFRDLPGVRVRADNKVEWDPNVERVKLSSGKPLVPDYAMSFVQGTSTKPFGRLWWDETVPTVVTRPEPHNQTILHPLQDRVLTIRENARLQGFPDYYKLTGPIRERYIQVGNAVAVPVARALGYSLALALRGLSGNEQLFCLPEQFPVITDVPSPMIVML</sequence>
<dbReference type="Pfam" id="PF00145">
    <property type="entry name" value="DNA_methylase"/>
    <property type="match status" value="1"/>
</dbReference>
<dbReference type="GO" id="GO:0032259">
    <property type="term" value="P:methylation"/>
    <property type="evidence" value="ECO:0007669"/>
    <property type="project" value="UniProtKB-KW"/>
</dbReference>
<dbReference type="PRINTS" id="PR00105">
    <property type="entry name" value="C5METTRFRASE"/>
</dbReference>
<dbReference type="GO" id="GO:0003886">
    <property type="term" value="F:DNA (cytosine-5-)-methyltransferase activity"/>
    <property type="evidence" value="ECO:0007669"/>
    <property type="project" value="UniProtKB-EC"/>
</dbReference>
<evidence type="ECO:0000259" key="12">
    <source>
        <dbReference type="PROSITE" id="PS51038"/>
    </source>
</evidence>
<dbReference type="InterPro" id="IPR050390">
    <property type="entry name" value="C5-Methyltransferase"/>
</dbReference>
<dbReference type="PANTHER" id="PTHR10629">
    <property type="entry name" value="CYTOSINE-SPECIFIC METHYLTRANSFERASE"/>
    <property type="match status" value="1"/>
</dbReference>
<dbReference type="PROSITE" id="PS51038">
    <property type="entry name" value="BAH"/>
    <property type="match status" value="1"/>
</dbReference>
<proteinExistence type="inferred from homology"/>
<reference evidence="13 14" key="1">
    <citation type="submission" date="2019-12" db="EMBL/GenBank/DDBJ databases">
        <authorList>
            <person name="Alioto T."/>
            <person name="Alioto T."/>
            <person name="Gomez Garrido J."/>
        </authorList>
    </citation>
    <scope>NUCLEOTIDE SEQUENCE [LARGE SCALE GENOMIC DNA]</scope>
</reference>
<comment type="subcellular location">
    <subcellularLocation>
        <location evidence="1">Nucleus</location>
    </subcellularLocation>
</comment>
<name>A0A8S0P7H0_OLEEU</name>
<dbReference type="Pfam" id="PF01426">
    <property type="entry name" value="BAH"/>
    <property type="match status" value="1"/>
</dbReference>
<dbReference type="AlphaFoldDB" id="A0A8S0P7H0"/>
<organism evidence="13 14">
    <name type="scientific">Olea europaea subsp. europaea</name>
    <dbReference type="NCBI Taxonomy" id="158383"/>
    <lineage>
        <taxon>Eukaryota</taxon>
        <taxon>Viridiplantae</taxon>
        <taxon>Streptophyta</taxon>
        <taxon>Embryophyta</taxon>
        <taxon>Tracheophyta</taxon>
        <taxon>Spermatophyta</taxon>
        <taxon>Magnoliopsida</taxon>
        <taxon>eudicotyledons</taxon>
        <taxon>Gunneridae</taxon>
        <taxon>Pentapetalae</taxon>
        <taxon>asterids</taxon>
        <taxon>lamiids</taxon>
        <taxon>Lamiales</taxon>
        <taxon>Oleaceae</taxon>
        <taxon>Oleeae</taxon>
        <taxon>Olea</taxon>
    </lineage>
</organism>
<dbReference type="InterPro" id="IPR023780">
    <property type="entry name" value="Chromo_domain"/>
</dbReference>
<gene>
    <name evidence="13" type="ORF">OLEA9_A017570</name>
</gene>
<evidence type="ECO:0000256" key="1">
    <source>
        <dbReference type="ARBA" id="ARBA00004123"/>
    </source>
</evidence>
<dbReference type="GO" id="GO:0003677">
    <property type="term" value="F:DNA binding"/>
    <property type="evidence" value="ECO:0007669"/>
    <property type="project" value="UniProtKB-KW"/>
</dbReference>
<dbReference type="SMART" id="SM00439">
    <property type="entry name" value="BAH"/>
    <property type="match status" value="1"/>
</dbReference>
<dbReference type="CDD" id="cd18635">
    <property type="entry name" value="CD_CMT3_like"/>
    <property type="match status" value="1"/>
</dbReference>
<evidence type="ECO:0000256" key="8">
    <source>
        <dbReference type="ARBA" id="ARBA00047422"/>
    </source>
</evidence>
<feature type="region of interest" description="Disordered" evidence="10">
    <location>
        <begin position="375"/>
        <end position="399"/>
    </location>
</feature>
<dbReference type="GO" id="GO:0005634">
    <property type="term" value="C:nucleus"/>
    <property type="evidence" value="ECO:0007669"/>
    <property type="project" value="UniProtKB-SubCell"/>
</dbReference>
<evidence type="ECO:0000259" key="11">
    <source>
        <dbReference type="PROSITE" id="PS50013"/>
    </source>
</evidence>
<dbReference type="InterPro" id="IPR029063">
    <property type="entry name" value="SAM-dependent_MTases_sf"/>
</dbReference>
<dbReference type="PANTHER" id="PTHR10629:SF50">
    <property type="entry name" value="DNA (CYTOSINE-5)-METHYLTRANSFERASE CMT3"/>
    <property type="match status" value="1"/>
</dbReference>
<dbReference type="GO" id="GO:0003682">
    <property type="term" value="F:chromatin binding"/>
    <property type="evidence" value="ECO:0007669"/>
    <property type="project" value="InterPro"/>
</dbReference>
<dbReference type="Proteomes" id="UP000594638">
    <property type="component" value="Unassembled WGS sequence"/>
</dbReference>
<evidence type="ECO:0000256" key="9">
    <source>
        <dbReference type="PROSITE-ProRule" id="PRU01016"/>
    </source>
</evidence>
<evidence type="ECO:0000256" key="3">
    <source>
        <dbReference type="ARBA" id="ARBA00022603"/>
    </source>
</evidence>
<dbReference type="Gramene" id="OE9A017570T1">
    <property type="protein sequence ID" value="OE9A017570C1"/>
    <property type="gene ID" value="OE9A017570"/>
</dbReference>
<dbReference type="PROSITE" id="PS00598">
    <property type="entry name" value="CHROMO_1"/>
    <property type="match status" value="1"/>
</dbReference>
<dbReference type="GO" id="GO:0044027">
    <property type="term" value="P:negative regulation of gene expression via chromosomal CpG island methylation"/>
    <property type="evidence" value="ECO:0007669"/>
    <property type="project" value="TreeGrafter"/>
</dbReference>
<keyword evidence="5 9" id="KW-0949">S-adenosyl-L-methionine</keyword>
<evidence type="ECO:0000256" key="7">
    <source>
        <dbReference type="ARBA" id="ARBA00023242"/>
    </source>
</evidence>
<protein>
    <recommendedName>
        <fullName evidence="2">DNA (cytosine-5-)-methyltransferase</fullName>
        <ecNumber evidence="2">2.1.1.37</ecNumber>
    </recommendedName>
</protein>
<comment type="similarity">
    <text evidence="9">Belongs to the class I-like SAM-binding methyltransferase superfamily. C5-methyltransferase family.</text>
</comment>
<dbReference type="InterPro" id="IPR000953">
    <property type="entry name" value="Chromo/chromo_shadow_dom"/>
</dbReference>
<comment type="caution">
    <text evidence="13">The sequence shown here is derived from an EMBL/GenBank/DDBJ whole genome shotgun (WGS) entry which is preliminary data.</text>
</comment>
<feature type="domain" description="Chromo" evidence="11">
    <location>
        <begin position="404"/>
        <end position="460"/>
    </location>
</feature>
<dbReference type="InterPro" id="IPR043151">
    <property type="entry name" value="BAH_sf"/>
</dbReference>
<keyword evidence="7" id="KW-0539">Nucleus</keyword>
<dbReference type="InterPro" id="IPR018117">
    <property type="entry name" value="C5_DNA_meth_AS"/>
</dbReference>
<feature type="compositionally biased region" description="Polar residues" evidence="10">
    <location>
        <begin position="61"/>
        <end position="71"/>
    </location>
</feature>
<dbReference type="PROSITE" id="PS00094">
    <property type="entry name" value="C5_MTASE_1"/>
    <property type="match status" value="1"/>
</dbReference>
<feature type="domain" description="BAH" evidence="12">
    <location>
        <begin position="138"/>
        <end position="257"/>
    </location>
</feature>
<accession>A0A8S0P7H0</accession>
<dbReference type="InterPro" id="IPR001525">
    <property type="entry name" value="C5_MeTfrase"/>
</dbReference>
<feature type="compositionally biased region" description="Basic and acidic residues" evidence="10">
    <location>
        <begin position="75"/>
        <end position="90"/>
    </location>
</feature>
<dbReference type="FunFam" id="3.90.120.10:FF:000003">
    <property type="entry name" value="DNA (cytosine-5)-methyltransferase 1"/>
    <property type="match status" value="1"/>
</dbReference>
<dbReference type="Gene3D" id="2.30.30.490">
    <property type="match status" value="1"/>
</dbReference>
<dbReference type="EMBL" id="CACTIH010000002">
    <property type="protein sequence ID" value="CAA2933398.1"/>
    <property type="molecule type" value="Genomic_DNA"/>
</dbReference>
<evidence type="ECO:0000256" key="4">
    <source>
        <dbReference type="ARBA" id="ARBA00022679"/>
    </source>
</evidence>
<evidence type="ECO:0000313" key="13">
    <source>
        <dbReference type="EMBL" id="CAA2933398.1"/>
    </source>
</evidence>
<keyword evidence="6" id="KW-0238">DNA-binding</keyword>
<dbReference type="Pfam" id="PF00385">
    <property type="entry name" value="Chromo"/>
    <property type="match status" value="1"/>
</dbReference>
<feature type="region of interest" description="Disordered" evidence="10">
    <location>
        <begin position="1"/>
        <end position="110"/>
    </location>
</feature>
<dbReference type="Gene3D" id="3.40.50.150">
    <property type="entry name" value="Vaccinia Virus protein VP39"/>
    <property type="match status" value="2"/>
</dbReference>
<dbReference type="InterPro" id="IPR016197">
    <property type="entry name" value="Chromo-like_dom_sf"/>
</dbReference>
<evidence type="ECO:0000313" key="14">
    <source>
        <dbReference type="Proteomes" id="UP000594638"/>
    </source>
</evidence>